<dbReference type="EMBL" id="CP000843">
    <property type="protein sequence ID" value="ABW33116.1"/>
    <property type="molecule type" value="Genomic_DNA"/>
</dbReference>
<geneLocation type="plasmid" evidence="1 2">
    <name>pREB6</name>
</geneLocation>
<sequence length="79" mass="8660">MSYPAKPSAEPCVTTFDEFVQLADYSLMDTLDADPDATVDGDDHRARQVFSGHFVPVTPTPLAEPEYVAHSSTFLRNLG</sequence>
<dbReference type="HOGENOM" id="CLU_2597960_0_0_3"/>
<keyword evidence="1" id="KW-0614">Plasmid</keyword>
<proteinExistence type="predicted"/>
<reference evidence="1 2" key="1">
    <citation type="journal article" date="2008" name="Proc. Natl. Acad. Sci. U.S.A.">
        <title>Niche adaptation and genome expansion in the chlorophyll d-producing cyanobacterium Acaryochloris marina.</title>
        <authorList>
            <person name="Swingley W.D."/>
            <person name="Chen M."/>
            <person name="Cheung P.C."/>
            <person name="Conrad A.L."/>
            <person name="Dejesa L.C."/>
            <person name="Hao J."/>
            <person name="Honchak B.M."/>
            <person name="Karbach L.E."/>
            <person name="Kurdoglu A."/>
            <person name="Lahiri S."/>
            <person name="Mastrian S.D."/>
            <person name="Miyashita H."/>
            <person name="Page L."/>
            <person name="Ramakrishna P."/>
            <person name="Satoh S."/>
            <person name="Sattley W.M."/>
            <person name="Shimada Y."/>
            <person name="Taylor H.L."/>
            <person name="Tomo T."/>
            <person name="Tsuchiya T."/>
            <person name="Wang Z.T."/>
            <person name="Raymond J."/>
            <person name="Mimuro M."/>
            <person name="Blankenship R.E."/>
            <person name="Touchman J.W."/>
        </authorList>
    </citation>
    <scope>NUCLEOTIDE SEQUENCE [LARGE SCALE GENOMIC DNA]</scope>
    <source>
        <strain evidence="2">MBIC 11017</strain>
        <plasmid evidence="2">Plasmid pREB6</plasmid>
    </source>
</reference>
<protein>
    <submittedName>
        <fullName evidence="1">Hypotheical protein</fullName>
    </submittedName>
</protein>
<organism evidence="1 2">
    <name type="scientific">Acaryochloris marina (strain MBIC 11017)</name>
    <dbReference type="NCBI Taxonomy" id="329726"/>
    <lineage>
        <taxon>Bacteria</taxon>
        <taxon>Bacillati</taxon>
        <taxon>Cyanobacteriota</taxon>
        <taxon>Cyanophyceae</taxon>
        <taxon>Acaryochloridales</taxon>
        <taxon>Acaryochloridaceae</taxon>
        <taxon>Acaryochloris</taxon>
    </lineage>
</organism>
<accession>A8ZQ49</accession>
<name>A8ZQ49_ACAM1</name>
<dbReference type="KEGG" id="amr:AM1_F0068"/>
<gene>
    <name evidence="1" type="ordered locus">AM1_F0068</name>
</gene>
<evidence type="ECO:0000313" key="1">
    <source>
        <dbReference type="EMBL" id="ABW33116.1"/>
    </source>
</evidence>
<keyword evidence="2" id="KW-1185">Reference proteome</keyword>
<dbReference type="Proteomes" id="UP000000268">
    <property type="component" value="Plasmid pREB6"/>
</dbReference>
<evidence type="ECO:0000313" key="2">
    <source>
        <dbReference type="Proteomes" id="UP000000268"/>
    </source>
</evidence>
<dbReference type="AlphaFoldDB" id="A8ZQ49"/>